<comment type="caution">
    <text evidence="1">The sequence shown here is derived from an EMBL/GenBank/DDBJ whole genome shotgun (WGS) entry which is preliminary data.</text>
</comment>
<sequence length="72" mass="7832">MHYSTLLALLLFALAAAAHPLDHDVVARAHLDTVAAAKRGPDEGGCCRVLFSQIQTDAGRTEVYGREANRWL</sequence>
<proteinExistence type="predicted"/>
<keyword evidence="2" id="KW-1185">Reference proteome</keyword>
<reference evidence="1" key="1">
    <citation type="submission" date="2021-03" db="EMBL/GenBank/DDBJ databases">
        <authorList>
            <consortium name="DOE Joint Genome Institute"/>
            <person name="Ahrendt S."/>
            <person name="Looney B.P."/>
            <person name="Miyauchi S."/>
            <person name="Morin E."/>
            <person name="Drula E."/>
            <person name="Courty P.E."/>
            <person name="Chicoki N."/>
            <person name="Fauchery L."/>
            <person name="Kohler A."/>
            <person name="Kuo A."/>
            <person name="Labutti K."/>
            <person name="Pangilinan J."/>
            <person name="Lipzen A."/>
            <person name="Riley R."/>
            <person name="Andreopoulos W."/>
            <person name="He G."/>
            <person name="Johnson J."/>
            <person name="Barry K.W."/>
            <person name="Grigoriev I.V."/>
            <person name="Nagy L."/>
            <person name="Hibbett D."/>
            <person name="Henrissat B."/>
            <person name="Matheny P.B."/>
            <person name="Labbe J."/>
            <person name="Martin F."/>
        </authorList>
    </citation>
    <scope>NUCLEOTIDE SEQUENCE</scope>
    <source>
        <strain evidence="1">HHB10654</strain>
    </source>
</reference>
<organism evidence="1 2">
    <name type="scientific">Artomyces pyxidatus</name>
    <dbReference type="NCBI Taxonomy" id="48021"/>
    <lineage>
        <taxon>Eukaryota</taxon>
        <taxon>Fungi</taxon>
        <taxon>Dikarya</taxon>
        <taxon>Basidiomycota</taxon>
        <taxon>Agaricomycotina</taxon>
        <taxon>Agaricomycetes</taxon>
        <taxon>Russulales</taxon>
        <taxon>Auriscalpiaceae</taxon>
        <taxon>Artomyces</taxon>
    </lineage>
</organism>
<gene>
    <name evidence="1" type="ORF">BV25DRAFT_1831548</name>
</gene>
<evidence type="ECO:0000313" key="2">
    <source>
        <dbReference type="Proteomes" id="UP000814140"/>
    </source>
</evidence>
<evidence type="ECO:0000313" key="1">
    <source>
        <dbReference type="EMBL" id="KAI0057052.1"/>
    </source>
</evidence>
<dbReference type="EMBL" id="MU277253">
    <property type="protein sequence ID" value="KAI0057052.1"/>
    <property type="molecule type" value="Genomic_DNA"/>
</dbReference>
<protein>
    <submittedName>
        <fullName evidence="1">Uncharacterized protein</fullName>
    </submittedName>
</protein>
<dbReference type="Proteomes" id="UP000814140">
    <property type="component" value="Unassembled WGS sequence"/>
</dbReference>
<name>A0ACB8SLE4_9AGAM</name>
<reference evidence="1" key="2">
    <citation type="journal article" date="2022" name="New Phytol.">
        <title>Evolutionary transition to the ectomycorrhizal habit in the genomes of a hyperdiverse lineage of mushroom-forming fungi.</title>
        <authorList>
            <person name="Looney B."/>
            <person name="Miyauchi S."/>
            <person name="Morin E."/>
            <person name="Drula E."/>
            <person name="Courty P.E."/>
            <person name="Kohler A."/>
            <person name="Kuo A."/>
            <person name="LaButti K."/>
            <person name="Pangilinan J."/>
            <person name="Lipzen A."/>
            <person name="Riley R."/>
            <person name="Andreopoulos W."/>
            <person name="He G."/>
            <person name="Johnson J."/>
            <person name="Nolan M."/>
            <person name="Tritt A."/>
            <person name="Barry K.W."/>
            <person name="Grigoriev I.V."/>
            <person name="Nagy L.G."/>
            <person name="Hibbett D."/>
            <person name="Henrissat B."/>
            <person name="Matheny P.B."/>
            <person name="Labbe J."/>
            <person name="Martin F.M."/>
        </authorList>
    </citation>
    <scope>NUCLEOTIDE SEQUENCE</scope>
    <source>
        <strain evidence="1">HHB10654</strain>
    </source>
</reference>
<accession>A0ACB8SLE4</accession>